<keyword evidence="5" id="KW-0175">Coiled coil</keyword>
<reference evidence="8" key="1">
    <citation type="submission" date="2021-02" db="EMBL/GenBank/DDBJ databases">
        <authorList>
            <person name="Nowell W R."/>
        </authorList>
    </citation>
    <scope>NUCLEOTIDE SEQUENCE</scope>
</reference>
<dbReference type="InterPro" id="IPR011011">
    <property type="entry name" value="Znf_FYVE_PHD"/>
</dbReference>
<dbReference type="Proteomes" id="UP000682733">
    <property type="component" value="Unassembled WGS sequence"/>
</dbReference>
<dbReference type="SMART" id="SM00064">
    <property type="entry name" value="FYVE"/>
    <property type="match status" value="1"/>
</dbReference>
<evidence type="ECO:0000313" key="8">
    <source>
        <dbReference type="EMBL" id="CAF0919780.1"/>
    </source>
</evidence>
<evidence type="ECO:0000259" key="7">
    <source>
        <dbReference type="PROSITE" id="PS50178"/>
    </source>
</evidence>
<evidence type="ECO:0000256" key="3">
    <source>
        <dbReference type="ARBA" id="ARBA00022833"/>
    </source>
</evidence>
<accession>A0A814AUD4</accession>
<dbReference type="SUPFAM" id="SSF57903">
    <property type="entry name" value="FYVE/PHD zinc finger"/>
    <property type="match status" value="1"/>
</dbReference>
<evidence type="ECO:0000256" key="2">
    <source>
        <dbReference type="ARBA" id="ARBA00022771"/>
    </source>
</evidence>
<dbReference type="Proteomes" id="UP000681722">
    <property type="component" value="Unassembled WGS sequence"/>
</dbReference>
<dbReference type="PROSITE" id="PS50157">
    <property type="entry name" value="ZINC_FINGER_C2H2_2"/>
    <property type="match status" value="1"/>
</dbReference>
<dbReference type="Gene3D" id="3.30.40.10">
    <property type="entry name" value="Zinc/RING finger domain, C3HC4 (zinc finger)"/>
    <property type="match status" value="1"/>
</dbReference>
<dbReference type="InterPro" id="IPR013087">
    <property type="entry name" value="Znf_C2H2_type"/>
</dbReference>
<dbReference type="Proteomes" id="UP000663829">
    <property type="component" value="Unassembled WGS sequence"/>
</dbReference>
<dbReference type="PROSITE" id="PS50178">
    <property type="entry name" value="ZF_FYVE"/>
    <property type="match status" value="1"/>
</dbReference>
<dbReference type="PANTHER" id="PTHR13510:SF44">
    <property type="entry name" value="RABENOSYN-5"/>
    <property type="match status" value="1"/>
</dbReference>
<evidence type="ECO:0000256" key="5">
    <source>
        <dbReference type="SAM" id="Coils"/>
    </source>
</evidence>
<evidence type="ECO:0000256" key="1">
    <source>
        <dbReference type="ARBA" id="ARBA00022723"/>
    </source>
</evidence>
<feature type="domain" description="C2H2-type" evidence="6">
    <location>
        <begin position="11"/>
        <end position="39"/>
    </location>
</feature>
<evidence type="ECO:0000259" key="6">
    <source>
        <dbReference type="PROSITE" id="PS50157"/>
    </source>
</evidence>
<dbReference type="GO" id="GO:0008270">
    <property type="term" value="F:zinc ion binding"/>
    <property type="evidence" value="ECO:0007669"/>
    <property type="project" value="UniProtKB-KW"/>
</dbReference>
<dbReference type="Pfam" id="PF01363">
    <property type="entry name" value="FYVE"/>
    <property type="match status" value="1"/>
</dbReference>
<comment type="caution">
    <text evidence="8">The sequence shown here is derived from an EMBL/GenBank/DDBJ whole genome shotgun (WGS) entry which is preliminary data.</text>
</comment>
<dbReference type="InterPro" id="IPR036531">
    <property type="entry name" value="Rbsn_Rab-bd_sf"/>
</dbReference>
<feature type="domain" description="FYVE-type" evidence="7">
    <location>
        <begin position="153"/>
        <end position="262"/>
    </location>
</feature>
<evidence type="ECO:0000256" key="4">
    <source>
        <dbReference type="PROSITE-ProRule" id="PRU00042"/>
    </source>
</evidence>
<feature type="coiled-coil region" evidence="5">
    <location>
        <begin position="484"/>
        <end position="511"/>
    </location>
</feature>
<dbReference type="InterPro" id="IPR052727">
    <property type="entry name" value="Rab4/Rab5_effector"/>
</dbReference>
<evidence type="ECO:0008006" key="13">
    <source>
        <dbReference type="Google" id="ProtNLM"/>
    </source>
</evidence>
<dbReference type="InterPro" id="IPR021565">
    <property type="entry name" value="Rbsn_Rab-bd"/>
</dbReference>
<evidence type="ECO:0000313" key="10">
    <source>
        <dbReference type="EMBL" id="CAF3699267.1"/>
    </source>
</evidence>
<dbReference type="EMBL" id="CAJNOQ010001796">
    <property type="protein sequence ID" value="CAF0919780.1"/>
    <property type="molecule type" value="Genomic_DNA"/>
</dbReference>
<sequence length="512" mass="58666">MMSLADVREGFICPQCHQDMSTMDMLQVHFQEVHLKQQSTTVKGLLTLAKQKISSVTNSAFQDNFLSGGNSNSSTPSAGLYAQYQSESGTQQTGYHRSHMDKFRKFRKEKLDKTSIDMTQLLLRLEQLTNDSVPKDKKERKKYEQDVVEWLDDTSVKLCPSCAKQFGISKRKHHCRLCGFVMCNNCSEFLPFLKARYLIEPISKNSVTTVSATVSDGNAMFRRSNSYTSLTSTLTMDDSIGPSSTGDDSYLRICLACRYTLQKRHQQIKFMHSEKDEIIQLYERITDVMKELRQIHPTYVSIVESLLNGETSHQIIDAQRLYRRLSSCFEVIDSTSKLIFSLSDSYSDTDDQHSIVRHQTICRNIRSFSLQLLQNYAISTLRVPSDEDVQKSRQDRLKAIEEKSELERQAKTDLYQRTHVSTPPSLSMASYSVLNRKSEIEVNGRQVAGWKPTIDRSLMETANELEPLVQQIYQVTEFLRQAKMAGKDDEVLLLESNLKELEQAMKLTKHTS</sequence>
<dbReference type="Proteomes" id="UP000677228">
    <property type="component" value="Unassembled WGS sequence"/>
</dbReference>
<evidence type="ECO:0000313" key="12">
    <source>
        <dbReference type="Proteomes" id="UP000663829"/>
    </source>
</evidence>
<proteinExistence type="predicted"/>
<gene>
    <name evidence="8" type="ORF">GPM918_LOCUS9588</name>
    <name evidence="9" type="ORF">OVA965_LOCUS13218</name>
    <name evidence="10" type="ORF">SRO942_LOCUS9589</name>
    <name evidence="11" type="ORF">TMI583_LOCUS13221</name>
</gene>
<evidence type="ECO:0000313" key="11">
    <source>
        <dbReference type="EMBL" id="CAF3744619.1"/>
    </source>
</evidence>
<dbReference type="InterPro" id="IPR013083">
    <property type="entry name" value="Znf_RING/FYVE/PHD"/>
</dbReference>
<dbReference type="EMBL" id="CAJOBA010005476">
    <property type="protein sequence ID" value="CAF3744619.1"/>
    <property type="molecule type" value="Genomic_DNA"/>
</dbReference>
<dbReference type="PROSITE" id="PS00028">
    <property type="entry name" value="ZINC_FINGER_C2H2_1"/>
    <property type="match status" value="1"/>
</dbReference>
<keyword evidence="3" id="KW-0862">Zinc</keyword>
<evidence type="ECO:0000313" key="9">
    <source>
        <dbReference type="EMBL" id="CAF0973400.1"/>
    </source>
</evidence>
<dbReference type="AlphaFoldDB" id="A0A814AUD4"/>
<dbReference type="EMBL" id="CAJNOK010005470">
    <property type="protein sequence ID" value="CAF0973400.1"/>
    <property type="molecule type" value="Genomic_DNA"/>
</dbReference>
<dbReference type="Pfam" id="PF11464">
    <property type="entry name" value="Rbsn"/>
    <property type="match status" value="1"/>
</dbReference>
<dbReference type="PANTHER" id="PTHR13510">
    <property type="entry name" value="FYVE-FINGER-CONTAINING RAB5 EFFECTOR PROTEIN RABENOSYN-5-RELATED"/>
    <property type="match status" value="1"/>
</dbReference>
<dbReference type="OrthoDB" id="166134at2759"/>
<dbReference type="SUPFAM" id="SSF140125">
    <property type="entry name" value="Rabenosyn-5 Rab-binding domain-like"/>
    <property type="match status" value="1"/>
</dbReference>
<dbReference type="InterPro" id="IPR017455">
    <property type="entry name" value="Znf_FYVE-rel"/>
</dbReference>
<keyword evidence="2 4" id="KW-0863">Zinc-finger</keyword>
<keyword evidence="1" id="KW-0479">Metal-binding</keyword>
<dbReference type="InterPro" id="IPR000306">
    <property type="entry name" value="Znf_FYVE"/>
</dbReference>
<dbReference type="EMBL" id="CAJOBC010001796">
    <property type="protein sequence ID" value="CAF3699267.1"/>
    <property type="molecule type" value="Genomic_DNA"/>
</dbReference>
<organism evidence="8 12">
    <name type="scientific">Didymodactylos carnosus</name>
    <dbReference type="NCBI Taxonomy" id="1234261"/>
    <lineage>
        <taxon>Eukaryota</taxon>
        <taxon>Metazoa</taxon>
        <taxon>Spiralia</taxon>
        <taxon>Gnathifera</taxon>
        <taxon>Rotifera</taxon>
        <taxon>Eurotatoria</taxon>
        <taxon>Bdelloidea</taxon>
        <taxon>Philodinida</taxon>
        <taxon>Philodinidae</taxon>
        <taxon>Didymodactylos</taxon>
    </lineage>
</organism>
<keyword evidence="12" id="KW-1185">Reference proteome</keyword>
<dbReference type="Gene3D" id="4.10.860.20">
    <property type="entry name" value="Rabenosyn, Rab binding domain"/>
    <property type="match status" value="1"/>
</dbReference>
<protein>
    <recommendedName>
        <fullName evidence="13">Rabenosyn-5</fullName>
    </recommendedName>
</protein>
<name>A0A814AUD4_9BILA</name>